<dbReference type="EMBL" id="JAKCXM010000025">
    <property type="protein sequence ID" value="KAJ0407089.1"/>
    <property type="molecule type" value="Genomic_DNA"/>
</dbReference>
<proteinExistence type="predicted"/>
<dbReference type="AlphaFoldDB" id="A0AAD5M767"/>
<feature type="compositionally biased region" description="Low complexity" evidence="1">
    <location>
        <begin position="64"/>
        <end position="78"/>
    </location>
</feature>
<comment type="caution">
    <text evidence="3">The sequence shown here is derived from an EMBL/GenBank/DDBJ whole genome shotgun (WGS) entry which is preliminary data.</text>
</comment>
<sequence>MKVSSLVVLAIGIVAVALSAIDAAASGSLQGSHAGSAAKAPEAGHDHGYAHDHGYPSEAKGPKSSAVPTPQPTSSSSSIHTAALVSAATVATGAWFL</sequence>
<accession>A0AAD5M767</accession>
<name>A0AAD5M767_PYTIN</name>
<evidence type="ECO:0000313" key="4">
    <source>
        <dbReference type="Proteomes" id="UP001209570"/>
    </source>
</evidence>
<feature type="compositionally biased region" description="Basic and acidic residues" evidence="1">
    <location>
        <begin position="42"/>
        <end position="55"/>
    </location>
</feature>
<evidence type="ECO:0000256" key="1">
    <source>
        <dbReference type="SAM" id="MobiDB-lite"/>
    </source>
</evidence>
<feature type="region of interest" description="Disordered" evidence="1">
    <location>
        <begin position="29"/>
        <end position="78"/>
    </location>
</feature>
<protein>
    <submittedName>
        <fullName evidence="3">Uncharacterized protein</fullName>
    </submittedName>
</protein>
<reference evidence="3" key="1">
    <citation type="submission" date="2021-12" db="EMBL/GenBank/DDBJ databases">
        <title>Prjna785345.</title>
        <authorList>
            <person name="Rujirawat T."/>
            <person name="Krajaejun T."/>
        </authorList>
    </citation>
    <scope>NUCLEOTIDE SEQUENCE</scope>
    <source>
        <strain evidence="3">Pi057C3</strain>
    </source>
</reference>
<dbReference type="Proteomes" id="UP001209570">
    <property type="component" value="Unassembled WGS sequence"/>
</dbReference>
<gene>
    <name evidence="3" type="ORF">P43SY_005362</name>
</gene>
<feature type="chain" id="PRO_5042242931" evidence="2">
    <location>
        <begin position="20"/>
        <end position="97"/>
    </location>
</feature>
<organism evidence="3 4">
    <name type="scientific">Pythium insidiosum</name>
    <name type="common">Pythiosis disease agent</name>
    <dbReference type="NCBI Taxonomy" id="114742"/>
    <lineage>
        <taxon>Eukaryota</taxon>
        <taxon>Sar</taxon>
        <taxon>Stramenopiles</taxon>
        <taxon>Oomycota</taxon>
        <taxon>Peronosporomycetes</taxon>
        <taxon>Pythiales</taxon>
        <taxon>Pythiaceae</taxon>
        <taxon>Pythium</taxon>
    </lineage>
</organism>
<keyword evidence="2" id="KW-0732">Signal</keyword>
<evidence type="ECO:0000313" key="3">
    <source>
        <dbReference type="EMBL" id="KAJ0407089.1"/>
    </source>
</evidence>
<evidence type="ECO:0000256" key="2">
    <source>
        <dbReference type="SAM" id="SignalP"/>
    </source>
</evidence>
<keyword evidence="4" id="KW-1185">Reference proteome</keyword>
<feature type="signal peptide" evidence="2">
    <location>
        <begin position="1"/>
        <end position="19"/>
    </location>
</feature>